<dbReference type="STRING" id="29529.SAMN04488122_3606"/>
<protein>
    <submittedName>
        <fullName evidence="2">Uncharacterized protein</fullName>
    </submittedName>
</protein>
<dbReference type="Proteomes" id="UP000199310">
    <property type="component" value="Unassembled WGS sequence"/>
</dbReference>
<dbReference type="AlphaFoldDB" id="A0A1I0S569"/>
<evidence type="ECO:0000313" key="3">
    <source>
        <dbReference type="Proteomes" id="UP000199310"/>
    </source>
</evidence>
<sequence>MAANNQHPSDRNSYTMKIWINSQKGEDRIIAHLGDTIYKCNPKANEVEQVAWGLGKGVLPDENMFGIPLSYISEIRWQEGKNYIQVFFRGSEEYFTVYDDTKRQEIFDYFKTLLPSFSTKTERKTAIQAGKKPLAALIVVGILCLVTLLFASTIESGTGYEFHGHGSLLVAVIGLASLGTKKVLLIFGGLLAIAGFSFARKAKHPPVIHRIIK</sequence>
<keyword evidence="1" id="KW-0812">Transmembrane</keyword>
<accession>A0A1I0S569</accession>
<keyword evidence="1" id="KW-0472">Membrane</keyword>
<feature type="transmembrane region" description="Helical" evidence="1">
    <location>
        <begin position="134"/>
        <end position="154"/>
    </location>
</feature>
<organism evidence="2 3">
    <name type="scientific">Chitinophaga arvensicola</name>
    <dbReference type="NCBI Taxonomy" id="29529"/>
    <lineage>
        <taxon>Bacteria</taxon>
        <taxon>Pseudomonadati</taxon>
        <taxon>Bacteroidota</taxon>
        <taxon>Chitinophagia</taxon>
        <taxon>Chitinophagales</taxon>
        <taxon>Chitinophagaceae</taxon>
        <taxon>Chitinophaga</taxon>
    </lineage>
</organism>
<keyword evidence="3" id="KW-1185">Reference proteome</keyword>
<gene>
    <name evidence="2" type="ORF">SAMN04488122_3606</name>
</gene>
<dbReference type="EMBL" id="FOJG01000002">
    <property type="protein sequence ID" value="SEW49844.1"/>
    <property type="molecule type" value="Genomic_DNA"/>
</dbReference>
<feature type="transmembrane region" description="Helical" evidence="1">
    <location>
        <begin position="166"/>
        <end position="193"/>
    </location>
</feature>
<evidence type="ECO:0000313" key="2">
    <source>
        <dbReference type="EMBL" id="SEW49844.1"/>
    </source>
</evidence>
<proteinExistence type="predicted"/>
<keyword evidence="1" id="KW-1133">Transmembrane helix</keyword>
<name>A0A1I0S569_9BACT</name>
<evidence type="ECO:0000256" key="1">
    <source>
        <dbReference type="SAM" id="Phobius"/>
    </source>
</evidence>
<reference evidence="3" key="1">
    <citation type="submission" date="2016-10" db="EMBL/GenBank/DDBJ databases">
        <authorList>
            <person name="Varghese N."/>
            <person name="Submissions S."/>
        </authorList>
    </citation>
    <scope>NUCLEOTIDE SEQUENCE [LARGE SCALE GENOMIC DNA]</scope>
    <source>
        <strain evidence="3">DSM 3695</strain>
    </source>
</reference>